<feature type="non-terminal residue" evidence="2">
    <location>
        <position position="1"/>
    </location>
</feature>
<evidence type="ECO:0000256" key="1">
    <source>
        <dbReference type="SAM" id="MobiDB-lite"/>
    </source>
</evidence>
<evidence type="ECO:0000313" key="2">
    <source>
        <dbReference type="EMBL" id="JAS70146.1"/>
    </source>
</evidence>
<reference evidence="2" key="1">
    <citation type="submission" date="2015-11" db="EMBL/GenBank/DDBJ databases">
        <title>De novo transcriptome assembly of four potential Pierce s Disease insect vectors from Arizona vineyards.</title>
        <authorList>
            <person name="Tassone E.E."/>
        </authorList>
    </citation>
    <scope>NUCLEOTIDE SEQUENCE</scope>
</reference>
<dbReference type="EMBL" id="GECU01037560">
    <property type="protein sequence ID" value="JAS70146.1"/>
    <property type="molecule type" value="Transcribed_RNA"/>
</dbReference>
<feature type="region of interest" description="Disordered" evidence="1">
    <location>
        <begin position="1"/>
        <end position="100"/>
    </location>
</feature>
<protein>
    <submittedName>
        <fullName evidence="2">Uncharacterized protein</fullName>
    </submittedName>
</protein>
<feature type="non-terminal residue" evidence="2">
    <location>
        <position position="100"/>
    </location>
</feature>
<organism evidence="2">
    <name type="scientific">Homalodisca liturata</name>
    <dbReference type="NCBI Taxonomy" id="320908"/>
    <lineage>
        <taxon>Eukaryota</taxon>
        <taxon>Metazoa</taxon>
        <taxon>Ecdysozoa</taxon>
        <taxon>Arthropoda</taxon>
        <taxon>Hexapoda</taxon>
        <taxon>Insecta</taxon>
        <taxon>Pterygota</taxon>
        <taxon>Neoptera</taxon>
        <taxon>Paraneoptera</taxon>
        <taxon>Hemiptera</taxon>
        <taxon>Auchenorrhyncha</taxon>
        <taxon>Membracoidea</taxon>
        <taxon>Cicadellidae</taxon>
        <taxon>Cicadellinae</taxon>
        <taxon>Proconiini</taxon>
        <taxon>Homalodisca</taxon>
    </lineage>
</organism>
<accession>A0A1B6H645</accession>
<sequence>PLANPFALAPSPRVPLAESRSTEALSTGLSNPFARIKAPGAQERPSGLPSEGGGSQTGGRIDASGAVSSEPASTSPPSVAVPRAEAAGSKPSLSKAPRFS</sequence>
<name>A0A1B6H645_9HEMI</name>
<dbReference type="AlphaFoldDB" id="A0A1B6H645"/>
<proteinExistence type="predicted"/>
<feature type="compositionally biased region" description="Low complexity" evidence="1">
    <location>
        <begin position="66"/>
        <end position="84"/>
    </location>
</feature>
<gene>
    <name evidence="2" type="ORF">g.57318</name>
</gene>